<accession>A0AAW1LCG1</accession>
<protein>
    <recommendedName>
        <fullName evidence="3">Endonuclease/exonuclease/phosphatase domain-containing protein</fullName>
    </recommendedName>
</protein>
<evidence type="ECO:0008006" key="3">
    <source>
        <dbReference type="Google" id="ProtNLM"/>
    </source>
</evidence>
<dbReference type="EMBL" id="JASPKY010000122">
    <property type="protein sequence ID" value="KAK9732108.1"/>
    <property type="molecule type" value="Genomic_DNA"/>
</dbReference>
<sequence>MTSDVLINLMNTAETPENNDNVVKEATEVELPQLDIHKAKTSYSMKRTAPTSPDLDSISNILVKVIDEMEYVFLNDGSATRINRPGQGISAIDITLCTASLASKATWKVLDDSFTSDHYPILITLQFNRVLKGTRYPKYKWKIENERISVFTAYLAIHFADITNLAVTHAKDKIAFLTNAITQAAEASFKINRPFNVKNRSVPPWWDDDCTKIVDQRKAAIKEFKRAQTMDKYIKLQEIMAYSKLNPSNGNGLKWVRVNIPQYRAPGDIAELICDYDLGNDNLYAVKWYKDHEEFYRFVPRAKPEALSFKIEGITVDVSTYIFLVNIPYSSYIRYGIASNKAASIE</sequence>
<dbReference type="InterPro" id="IPR036691">
    <property type="entry name" value="Endo/exonu/phosph_ase_sf"/>
</dbReference>
<dbReference type="SUPFAM" id="SSF56219">
    <property type="entry name" value="DNase I-like"/>
    <property type="match status" value="1"/>
</dbReference>
<dbReference type="AlphaFoldDB" id="A0AAW1LCG1"/>
<evidence type="ECO:0000313" key="2">
    <source>
        <dbReference type="Proteomes" id="UP001458880"/>
    </source>
</evidence>
<dbReference type="PANTHER" id="PTHR21261:SF15">
    <property type="entry name" value="BEATEN PATH IIIA, ISOFORM D-RELATED"/>
    <property type="match status" value="1"/>
</dbReference>
<gene>
    <name evidence="1" type="ORF">QE152_g13080</name>
</gene>
<name>A0AAW1LCG1_POPJA</name>
<keyword evidence="2" id="KW-1185">Reference proteome</keyword>
<proteinExistence type="predicted"/>
<organism evidence="1 2">
    <name type="scientific">Popillia japonica</name>
    <name type="common">Japanese beetle</name>
    <dbReference type="NCBI Taxonomy" id="7064"/>
    <lineage>
        <taxon>Eukaryota</taxon>
        <taxon>Metazoa</taxon>
        <taxon>Ecdysozoa</taxon>
        <taxon>Arthropoda</taxon>
        <taxon>Hexapoda</taxon>
        <taxon>Insecta</taxon>
        <taxon>Pterygota</taxon>
        <taxon>Neoptera</taxon>
        <taxon>Endopterygota</taxon>
        <taxon>Coleoptera</taxon>
        <taxon>Polyphaga</taxon>
        <taxon>Scarabaeiformia</taxon>
        <taxon>Scarabaeidae</taxon>
        <taxon>Rutelinae</taxon>
        <taxon>Popillia</taxon>
    </lineage>
</organism>
<dbReference type="Proteomes" id="UP001458880">
    <property type="component" value="Unassembled WGS sequence"/>
</dbReference>
<dbReference type="PANTHER" id="PTHR21261">
    <property type="entry name" value="BEAT PROTEIN"/>
    <property type="match status" value="1"/>
</dbReference>
<dbReference type="Gene3D" id="3.60.10.10">
    <property type="entry name" value="Endonuclease/exonuclease/phosphatase"/>
    <property type="match status" value="1"/>
</dbReference>
<reference evidence="1 2" key="1">
    <citation type="journal article" date="2024" name="BMC Genomics">
        <title>De novo assembly and annotation of Popillia japonica's genome with initial clues to its potential as an invasive pest.</title>
        <authorList>
            <person name="Cucini C."/>
            <person name="Boschi S."/>
            <person name="Funari R."/>
            <person name="Cardaioli E."/>
            <person name="Iannotti N."/>
            <person name="Marturano G."/>
            <person name="Paoli F."/>
            <person name="Bruttini M."/>
            <person name="Carapelli A."/>
            <person name="Frati F."/>
            <person name="Nardi F."/>
        </authorList>
    </citation>
    <scope>NUCLEOTIDE SEQUENCE [LARGE SCALE GENOMIC DNA]</scope>
    <source>
        <strain evidence="1">DMR45628</strain>
    </source>
</reference>
<evidence type="ECO:0000313" key="1">
    <source>
        <dbReference type="EMBL" id="KAK9732108.1"/>
    </source>
</evidence>
<comment type="caution">
    <text evidence="1">The sequence shown here is derived from an EMBL/GenBank/DDBJ whole genome shotgun (WGS) entry which is preliminary data.</text>
</comment>